<evidence type="ECO:0000313" key="2">
    <source>
        <dbReference type="EMBL" id="MFD1056194.1"/>
    </source>
</evidence>
<name>A0ABW3N3I2_9MICO</name>
<organism evidence="2 3">
    <name type="scientific">Terrabacter terrigena</name>
    <dbReference type="NCBI Taxonomy" id="574718"/>
    <lineage>
        <taxon>Bacteria</taxon>
        <taxon>Bacillati</taxon>
        <taxon>Actinomycetota</taxon>
        <taxon>Actinomycetes</taxon>
        <taxon>Micrococcales</taxon>
        <taxon>Intrasporangiaceae</taxon>
        <taxon>Terrabacter</taxon>
    </lineage>
</organism>
<dbReference type="InterPro" id="IPR043746">
    <property type="entry name" value="DUF5691"/>
</dbReference>
<gene>
    <name evidence="2" type="ORF">ACFQ2V_17925</name>
</gene>
<evidence type="ECO:0000256" key="1">
    <source>
        <dbReference type="SAM" id="MobiDB-lite"/>
    </source>
</evidence>
<dbReference type="Proteomes" id="UP001597046">
    <property type="component" value="Unassembled WGS sequence"/>
</dbReference>
<evidence type="ECO:0000313" key="3">
    <source>
        <dbReference type="Proteomes" id="UP001597046"/>
    </source>
</evidence>
<comment type="caution">
    <text evidence="2">The sequence shown here is derived from an EMBL/GenBank/DDBJ whole genome shotgun (WGS) entry which is preliminary data.</text>
</comment>
<protein>
    <submittedName>
        <fullName evidence="2">DUF5691 domain-containing protein</fullName>
    </submittedName>
</protein>
<sequence length="514" mass="55091">MTDAVTRRITDVDIWWREVGNAALLGTARRGVPDLPDLGPAAVRPREVPGPREEALLDAAALGGAALRAGRRLDHAAPPDAAPDDTRPVAPRRAVQLLELVLTQPPAGAAQRVGLLVHWLRAADDAGCRVPPAVLPLLLGMATATRELRRPTAAVLGERGRWLAALREEWAWVAEATPGAEARTESRTSGTIPEAGDWARLPSADRVALLATARALDPARARALVEATWPTDSARDRRSHLETLRVGLDADDEALLEVALDDRAGTVREVAAELLDALPGSRRAARMAERLRPLVQRTGLLGRGVDVTLPGEPDPAGVRDGLGKPPPRRSARGWWLEQLSAGAPLEVWSELTGAEPSAAVGRLADAQQPDVLAGIRRAVRARRDPVWAAALLERGWDATLVPALPRDTRERVALRRVDATTDRVHELGAVVGAVDAPWSPDFSVALLSRLRASKVGSAMVLATMPHLLAGLHPAALDPLERWVAEAGADQTLSTNLRNVLQFHSVKRTINEAFS</sequence>
<feature type="region of interest" description="Disordered" evidence="1">
    <location>
        <begin position="305"/>
        <end position="326"/>
    </location>
</feature>
<accession>A0ABW3N3I2</accession>
<reference evidence="3" key="1">
    <citation type="journal article" date="2019" name="Int. J. Syst. Evol. Microbiol.">
        <title>The Global Catalogue of Microorganisms (GCM) 10K type strain sequencing project: providing services to taxonomists for standard genome sequencing and annotation.</title>
        <authorList>
            <consortium name="The Broad Institute Genomics Platform"/>
            <consortium name="The Broad Institute Genome Sequencing Center for Infectious Disease"/>
            <person name="Wu L."/>
            <person name="Ma J."/>
        </authorList>
    </citation>
    <scope>NUCLEOTIDE SEQUENCE [LARGE SCALE GENOMIC DNA]</scope>
    <source>
        <strain evidence="3">CCUG 57508</strain>
    </source>
</reference>
<dbReference type="RefSeq" id="WP_386054243.1">
    <property type="nucleotide sequence ID" value="NZ_JBHTKH010000016.1"/>
</dbReference>
<dbReference type="Pfam" id="PF18944">
    <property type="entry name" value="DUF5691"/>
    <property type="match status" value="1"/>
</dbReference>
<keyword evidence="3" id="KW-1185">Reference proteome</keyword>
<proteinExistence type="predicted"/>
<dbReference type="EMBL" id="JBHTKH010000016">
    <property type="protein sequence ID" value="MFD1056194.1"/>
    <property type="molecule type" value="Genomic_DNA"/>
</dbReference>